<dbReference type="InterPro" id="IPR001279">
    <property type="entry name" value="Metallo-B-lactamas"/>
</dbReference>
<name>A0A975T5N2_9NOST</name>
<dbReference type="Proteomes" id="UP000683511">
    <property type="component" value="Chromosome"/>
</dbReference>
<dbReference type="Pfam" id="PF14597">
    <property type="entry name" value="Lactamase_B_5"/>
    <property type="match status" value="1"/>
</dbReference>
<accession>A0A975T5N2</accession>
<sequence>MLPYDAEITMKSLHRPDLYSWSCFNPARNIDFNGFAWIRPEGNILIDPVALSNHDWQHLESLGGVVWIILTNSDHLRSAKEIANQTYAKIAGPAGEKEYFPIVCDRWLVDGEEFVPGLKVIEMQGSKTPGELALLLEETTLITGDLVRARSAGSLTLLPDDKLLNRDEAVASVRRLAGLEKVETVLVGDGWSVFRDGKERLQELLATL</sequence>
<evidence type="ECO:0000313" key="3">
    <source>
        <dbReference type="Proteomes" id="UP000683511"/>
    </source>
</evidence>
<keyword evidence="3" id="KW-1185">Reference proteome</keyword>
<dbReference type="Gene3D" id="3.60.15.10">
    <property type="entry name" value="Ribonuclease Z/Hydroxyacylglutathione hydrolase-like"/>
    <property type="match status" value="1"/>
</dbReference>
<feature type="domain" description="Metallo-beta-lactamase" evidence="1">
    <location>
        <begin position="32"/>
        <end position="189"/>
    </location>
</feature>
<dbReference type="EMBL" id="CP021056">
    <property type="protein sequence ID" value="QXE22525.1"/>
    <property type="molecule type" value="Genomic_DNA"/>
</dbReference>
<evidence type="ECO:0000313" key="2">
    <source>
        <dbReference type="EMBL" id="QXE22525.1"/>
    </source>
</evidence>
<dbReference type="SMART" id="SM00849">
    <property type="entry name" value="Lactamase_B"/>
    <property type="match status" value="1"/>
</dbReference>
<dbReference type="InterPro" id="IPR036866">
    <property type="entry name" value="RibonucZ/Hydroxyglut_hydro"/>
</dbReference>
<dbReference type="SUPFAM" id="SSF56281">
    <property type="entry name" value="Metallo-hydrolase/oxidoreductase"/>
    <property type="match status" value="1"/>
</dbReference>
<gene>
    <name evidence="2" type="ORF">B6N60_01208</name>
</gene>
<dbReference type="AlphaFoldDB" id="A0A975T5N2"/>
<proteinExistence type="predicted"/>
<evidence type="ECO:0000259" key="1">
    <source>
        <dbReference type="SMART" id="SM00849"/>
    </source>
</evidence>
<organism evidence="2 3">
    <name type="scientific">Richelia sinica FACHB-800</name>
    <dbReference type="NCBI Taxonomy" id="1357546"/>
    <lineage>
        <taxon>Bacteria</taxon>
        <taxon>Bacillati</taxon>
        <taxon>Cyanobacteriota</taxon>
        <taxon>Cyanophyceae</taxon>
        <taxon>Nostocales</taxon>
        <taxon>Nostocaceae</taxon>
        <taxon>Richelia</taxon>
    </lineage>
</organism>
<protein>
    <submittedName>
        <fullName evidence="2">Beta-lactamase domain protein</fullName>
    </submittedName>
</protein>
<dbReference type="KEGG" id="rsin:B6N60_01208"/>
<reference evidence="2" key="1">
    <citation type="submission" date="2017-04" db="EMBL/GenBank/DDBJ databases">
        <title>Genome deletions in a multicellular cyanobacterial endosymbiont for morphological adaptation in marine diatoms.</title>
        <authorList>
            <person name="Wang Y."/>
            <person name="Gao H."/>
            <person name="Li R."/>
            <person name="Xu X."/>
        </authorList>
    </citation>
    <scope>NUCLEOTIDE SEQUENCE</scope>
    <source>
        <strain evidence="2">FACHB 800</strain>
    </source>
</reference>